<keyword evidence="2" id="KW-1185">Reference proteome</keyword>
<name>A0ABW8DF99_9GAMM</name>
<gene>
    <name evidence="1" type="ORF">ACD661_15220</name>
</gene>
<reference evidence="1 2" key="1">
    <citation type="submission" date="2024-08" db="EMBL/GenBank/DDBJ databases">
        <title>Draft Genome Sequence of Legionella lytica strain DSB2004, Isolated From a Fire Sprinkler System.</title>
        <authorList>
            <person name="Everhart A.D."/>
            <person name="Kidane D.T."/>
            <person name="Farone A.L."/>
            <person name="Farone M.B."/>
        </authorList>
    </citation>
    <scope>NUCLEOTIDE SEQUENCE [LARGE SCALE GENOMIC DNA]</scope>
    <source>
        <strain evidence="1 2">DSB2004</strain>
    </source>
</reference>
<dbReference type="RefSeq" id="WP_400188725.1">
    <property type="nucleotide sequence ID" value="NZ_JBGORX010000010.1"/>
</dbReference>
<evidence type="ECO:0000313" key="1">
    <source>
        <dbReference type="EMBL" id="MFJ1269910.1"/>
    </source>
</evidence>
<dbReference type="Proteomes" id="UP001615550">
    <property type="component" value="Unassembled WGS sequence"/>
</dbReference>
<comment type="caution">
    <text evidence="1">The sequence shown here is derived from an EMBL/GenBank/DDBJ whole genome shotgun (WGS) entry which is preliminary data.</text>
</comment>
<organism evidence="1 2">
    <name type="scientific">Legionella lytica</name>
    <dbReference type="NCBI Taxonomy" id="96232"/>
    <lineage>
        <taxon>Bacteria</taxon>
        <taxon>Pseudomonadati</taxon>
        <taxon>Pseudomonadota</taxon>
        <taxon>Gammaproteobacteria</taxon>
        <taxon>Legionellales</taxon>
        <taxon>Legionellaceae</taxon>
        <taxon>Legionella</taxon>
    </lineage>
</organism>
<protein>
    <recommendedName>
        <fullName evidence="3">F-box domain-containing protein</fullName>
    </recommendedName>
</protein>
<evidence type="ECO:0008006" key="3">
    <source>
        <dbReference type="Google" id="ProtNLM"/>
    </source>
</evidence>
<evidence type="ECO:0000313" key="2">
    <source>
        <dbReference type="Proteomes" id="UP001615550"/>
    </source>
</evidence>
<sequence>MLPTEIIAFIFTYVDGASLQACRQVIIYRALADLELEHRLQQCIAHQRCNFLINKAALMHDLSSGVLDVAVFYNSVHANNVEKLAALLFPNEKTSREFLLYLPSYEDGIPKLGPYKRTLYWTEQEGRDSLLNKDRVKHWMEAKIAINQSMFIQLYEAKKISYENAISPKQIISNNLDLGPKTATFAAI</sequence>
<proteinExistence type="predicted"/>
<accession>A0ABW8DF99</accession>
<dbReference type="EMBL" id="JBGORX010000010">
    <property type="protein sequence ID" value="MFJ1269910.1"/>
    <property type="molecule type" value="Genomic_DNA"/>
</dbReference>